<reference evidence="1 2" key="1">
    <citation type="submission" date="2016-11" db="EMBL/GenBank/DDBJ databases">
        <authorList>
            <person name="Jaros S."/>
            <person name="Januszkiewicz K."/>
            <person name="Wedrychowicz H."/>
        </authorList>
    </citation>
    <scope>NUCLEOTIDE SEQUENCE [LARGE SCALE GENOMIC DNA]</scope>
    <source>
        <strain evidence="1 2">CGMCC 1.10190</strain>
    </source>
</reference>
<dbReference type="InterPro" id="IPR018912">
    <property type="entry name" value="DUF2478"/>
</dbReference>
<evidence type="ECO:0000313" key="2">
    <source>
        <dbReference type="Proteomes" id="UP000184226"/>
    </source>
</evidence>
<dbReference type="RefSeq" id="WP_073102442.1">
    <property type="nucleotide sequence ID" value="NZ_FQXE01000003.1"/>
</dbReference>
<dbReference type="STRING" id="658167.SAMN04488135_103271"/>
<dbReference type="Pfam" id="PF10649">
    <property type="entry name" value="DUF2478"/>
    <property type="match status" value="1"/>
</dbReference>
<protein>
    <recommendedName>
        <fullName evidence="3">Nucleoside-triphosphatase THEP1</fullName>
    </recommendedName>
</protein>
<proteinExistence type="predicted"/>
<dbReference type="AlphaFoldDB" id="A0A1M5T4T7"/>
<organism evidence="1 2">
    <name type="scientific">Pollutimonas bauzanensis</name>
    <dbReference type="NCBI Taxonomy" id="658167"/>
    <lineage>
        <taxon>Bacteria</taxon>
        <taxon>Pseudomonadati</taxon>
        <taxon>Pseudomonadota</taxon>
        <taxon>Betaproteobacteria</taxon>
        <taxon>Burkholderiales</taxon>
        <taxon>Alcaligenaceae</taxon>
        <taxon>Pollutimonas</taxon>
    </lineage>
</organism>
<dbReference type="OrthoDB" id="6050629at2"/>
<gene>
    <name evidence="1" type="ORF">SAMN04488135_103271</name>
</gene>
<dbReference type="EMBL" id="FQXE01000003">
    <property type="protein sequence ID" value="SHH45759.1"/>
    <property type="molecule type" value="Genomic_DNA"/>
</dbReference>
<evidence type="ECO:0008006" key="3">
    <source>
        <dbReference type="Google" id="ProtNLM"/>
    </source>
</evidence>
<dbReference type="Proteomes" id="UP000184226">
    <property type="component" value="Unassembled WGS sequence"/>
</dbReference>
<accession>A0A1M5T4T7</accession>
<evidence type="ECO:0000313" key="1">
    <source>
        <dbReference type="EMBL" id="SHH45759.1"/>
    </source>
</evidence>
<keyword evidence="2" id="KW-1185">Reference proteome</keyword>
<sequence length="192" mass="20490">MNDEYTGIPAAAILHDSQDHSDELLLRFAMQLKRQGLRVHGVVQAPQTLSATGARQMGIIDLADGSRLSISQDRGAGARGCCVDPGALAEASIILRRACEQGADLVVVNRFGTLETEGGGFASDLLALMSADIPVLTVVERKYLAGWRRFTGGMAAELPPSAESLREWYASLPRECEAGLEQAGEPSIRPLS</sequence>
<name>A0A1M5T4T7_9BURK</name>